<feature type="region of interest" description="Disordered" evidence="1">
    <location>
        <begin position="130"/>
        <end position="152"/>
    </location>
</feature>
<organism evidence="2 3">
    <name type="scientific">Panicum virgatum</name>
    <name type="common">Blackwell switchgrass</name>
    <dbReference type="NCBI Taxonomy" id="38727"/>
    <lineage>
        <taxon>Eukaryota</taxon>
        <taxon>Viridiplantae</taxon>
        <taxon>Streptophyta</taxon>
        <taxon>Embryophyta</taxon>
        <taxon>Tracheophyta</taxon>
        <taxon>Spermatophyta</taxon>
        <taxon>Magnoliopsida</taxon>
        <taxon>Liliopsida</taxon>
        <taxon>Poales</taxon>
        <taxon>Poaceae</taxon>
        <taxon>PACMAD clade</taxon>
        <taxon>Panicoideae</taxon>
        <taxon>Panicodae</taxon>
        <taxon>Paniceae</taxon>
        <taxon>Panicinae</taxon>
        <taxon>Panicum</taxon>
        <taxon>Panicum sect. Hiantes</taxon>
    </lineage>
</organism>
<gene>
    <name evidence="2" type="ORF">PVAP13_3NG178601</name>
</gene>
<accession>A0A8T0U7X8</accession>
<dbReference type="AlphaFoldDB" id="A0A8T0U7X8"/>
<comment type="caution">
    <text evidence="2">The sequence shown here is derived from an EMBL/GenBank/DDBJ whole genome shotgun (WGS) entry which is preliminary data.</text>
</comment>
<protein>
    <submittedName>
        <fullName evidence="2">Uncharacterized protein</fullName>
    </submittedName>
</protein>
<dbReference type="EMBL" id="CM029042">
    <property type="protein sequence ID" value="KAG2617133.1"/>
    <property type="molecule type" value="Genomic_DNA"/>
</dbReference>
<feature type="region of interest" description="Disordered" evidence="1">
    <location>
        <begin position="1"/>
        <end position="20"/>
    </location>
</feature>
<name>A0A8T0U7X8_PANVG</name>
<evidence type="ECO:0000313" key="2">
    <source>
        <dbReference type="EMBL" id="KAG2617133.1"/>
    </source>
</evidence>
<sequence length="243" mass="26149">MKVRVAPQPPPLPSPPLGPGRRGGGGFWGAGWYWRAVAFPAVPAHAGAVPTCSPSIRGRYWPPWRVADAVGLPLGRRLRAEFLLDYPISLHPLATATLILALAGSQREDRHAYYPRPLVRGVAAARRRRPAGGRASLEPLLAPQPRGGGGHGQAWNPCWRLPPPPSADRPLSVPLSSLERKFLISAPLSGLEREFLIPVPLSGLERKFLISGGVLHAFVAIEEQGNVLTALRRVVASHHCLAA</sequence>
<proteinExistence type="predicted"/>
<reference evidence="2" key="1">
    <citation type="submission" date="2020-05" db="EMBL/GenBank/DDBJ databases">
        <title>WGS assembly of Panicum virgatum.</title>
        <authorList>
            <person name="Lovell J.T."/>
            <person name="Jenkins J."/>
            <person name="Shu S."/>
            <person name="Juenger T.E."/>
            <person name="Schmutz J."/>
        </authorList>
    </citation>
    <scope>NUCLEOTIDE SEQUENCE</scope>
    <source>
        <strain evidence="2">AP13</strain>
    </source>
</reference>
<evidence type="ECO:0000313" key="3">
    <source>
        <dbReference type="Proteomes" id="UP000823388"/>
    </source>
</evidence>
<keyword evidence="3" id="KW-1185">Reference proteome</keyword>
<feature type="compositionally biased region" description="Pro residues" evidence="1">
    <location>
        <begin position="7"/>
        <end position="18"/>
    </location>
</feature>
<evidence type="ECO:0000256" key="1">
    <source>
        <dbReference type="SAM" id="MobiDB-lite"/>
    </source>
</evidence>
<dbReference type="Proteomes" id="UP000823388">
    <property type="component" value="Chromosome 3N"/>
</dbReference>